<dbReference type="InterPro" id="IPR049450">
    <property type="entry name" value="ACOT8-like_C"/>
</dbReference>
<comment type="similarity">
    <text evidence="1">Belongs to the C/M/P thioester hydrolase family.</text>
</comment>
<dbReference type="Gene3D" id="2.40.160.210">
    <property type="entry name" value="Acyl-CoA thioesterase, double hotdog domain"/>
    <property type="match status" value="1"/>
</dbReference>
<reference evidence="5 6" key="1">
    <citation type="journal article" date="2016" name="Fungal Biol.">
        <title>The genome of Xylona heveae provides a window into fungal endophytism.</title>
        <authorList>
            <person name="Gazis R."/>
            <person name="Kuo A."/>
            <person name="Riley R."/>
            <person name="LaButti K."/>
            <person name="Lipzen A."/>
            <person name="Lin J."/>
            <person name="Amirebrahimi M."/>
            <person name="Hesse C.N."/>
            <person name="Spatafora J.W."/>
            <person name="Henrissat B."/>
            <person name="Hainaut M."/>
            <person name="Grigoriev I.V."/>
            <person name="Hibbett D.S."/>
        </authorList>
    </citation>
    <scope>NUCLEOTIDE SEQUENCE [LARGE SCALE GENOMIC DNA]</scope>
    <source>
        <strain evidence="5 6">TC161</strain>
    </source>
</reference>
<dbReference type="STRING" id="1328760.A0A165JX29"/>
<dbReference type="Pfam" id="PF20789">
    <property type="entry name" value="4HBT_3C"/>
    <property type="match status" value="1"/>
</dbReference>
<feature type="domain" description="Acyl-CoA thioesterase-like C-terminal" evidence="4">
    <location>
        <begin position="173"/>
        <end position="310"/>
    </location>
</feature>
<dbReference type="OMA" id="DMTGTFI"/>
<evidence type="ECO:0000259" key="3">
    <source>
        <dbReference type="Pfam" id="PF13622"/>
    </source>
</evidence>
<accession>A0A165JX29</accession>
<dbReference type="PANTHER" id="PTHR11066:SF64">
    <property type="entry name" value="ACYL-COA THIOESTERASE (AFU_ORTHOLOGUE AFUA_1G12060)"/>
    <property type="match status" value="1"/>
</dbReference>
<name>A0A165JX29_XYLHT</name>
<gene>
    <name evidence="5" type="ORF">L228DRAFT_243235</name>
</gene>
<keyword evidence="2" id="KW-0378">Hydrolase</keyword>
<evidence type="ECO:0000259" key="4">
    <source>
        <dbReference type="Pfam" id="PF20789"/>
    </source>
</evidence>
<dbReference type="AlphaFoldDB" id="A0A165JX29"/>
<feature type="domain" description="Acyl-CoA thioesterase-like N-terminal HotDog" evidence="3">
    <location>
        <begin position="36"/>
        <end position="120"/>
    </location>
</feature>
<evidence type="ECO:0000313" key="6">
    <source>
        <dbReference type="Proteomes" id="UP000076632"/>
    </source>
</evidence>
<proteinExistence type="inferred from homology"/>
<dbReference type="CDD" id="cd03444">
    <property type="entry name" value="Thioesterase_II_repeat1"/>
    <property type="match status" value="1"/>
</dbReference>
<dbReference type="InterPro" id="IPR003703">
    <property type="entry name" value="Acyl_CoA_thio"/>
</dbReference>
<dbReference type="GeneID" id="28896775"/>
<keyword evidence="6" id="KW-1185">Reference proteome</keyword>
<dbReference type="InterPro" id="IPR029069">
    <property type="entry name" value="HotDog_dom_sf"/>
</dbReference>
<organism evidence="5 6">
    <name type="scientific">Xylona heveae (strain CBS 132557 / TC161)</name>
    <dbReference type="NCBI Taxonomy" id="1328760"/>
    <lineage>
        <taxon>Eukaryota</taxon>
        <taxon>Fungi</taxon>
        <taxon>Dikarya</taxon>
        <taxon>Ascomycota</taxon>
        <taxon>Pezizomycotina</taxon>
        <taxon>Xylonomycetes</taxon>
        <taxon>Xylonales</taxon>
        <taxon>Xylonaceae</taxon>
        <taxon>Xylona</taxon>
    </lineage>
</organism>
<protein>
    <submittedName>
        <fullName evidence="5">Thioesterase/thiol ester dehydrase-isomerase</fullName>
    </submittedName>
</protein>
<sequence length="338" mass="37614">MSTSDLYANRVAFAQLMALEQIPGQSDSYRNVSKPHSPGGFTTAFGGHVYAQAVYAASKTIKEGYFVHNVTGFFTSPVMVNLPLHFTVTRIKDGGLVCTRSVNVSQPGGADNCFTCICSFKRNEKGSYEHQEDTTPAQKYAKVLDGKKPEDHKFSPAVDIPWYWEIADRHNFPDVFSGMDVRKVDMTPYNQGRPPYEYRQLQYYRAIGAITANDPHLHACAHLYASDRNSLFVLVNALGIKDYSRMASISHSVVFHLLGDDLLMYDADGKERWYLQEAWTGRTVANRGTHESKIWDAAGRHIASTWQDGLLKTAGSNTQSAGLKKAIEAQMVKAASKI</sequence>
<dbReference type="InterPro" id="IPR042171">
    <property type="entry name" value="Acyl-CoA_hotdog"/>
</dbReference>
<dbReference type="GO" id="GO:0006637">
    <property type="term" value="P:acyl-CoA metabolic process"/>
    <property type="evidence" value="ECO:0007669"/>
    <property type="project" value="InterPro"/>
</dbReference>
<dbReference type="GO" id="GO:0009062">
    <property type="term" value="P:fatty acid catabolic process"/>
    <property type="evidence" value="ECO:0007669"/>
    <property type="project" value="TreeGrafter"/>
</dbReference>
<dbReference type="SUPFAM" id="SSF54637">
    <property type="entry name" value="Thioesterase/thiol ester dehydrase-isomerase"/>
    <property type="match status" value="2"/>
</dbReference>
<dbReference type="GO" id="GO:0016853">
    <property type="term" value="F:isomerase activity"/>
    <property type="evidence" value="ECO:0007669"/>
    <property type="project" value="UniProtKB-KW"/>
</dbReference>
<evidence type="ECO:0000256" key="1">
    <source>
        <dbReference type="ARBA" id="ARBA00006538"/>
    </source>
</evidence>
<dbReference type="GO" id="GO:0005782">
    <property type="term" value="C:peroxisomal matrix"/>
    <property type="evidence" value="ECO:0007669"/>
    <property type="project" value="UniProtKB-SubCell"/>
</dbReference>
<evidence type="ECO:0000256" key="2">
    <source>
        <dbReference type="ARBA" id="ARBA00022801"/>
    </source>
</evidence>
<evidence type="ECO:0000313" key="5">
    <source>
        <dbReference type="EMBL" id="KZF26731.1"/>
    </source>
</evidence>
<dbReference type="FunCoup" id="A0A165JX29">
    <property type="interactions" value="160"/>
</dbReference>
<dbReference type="Proteomes" id="UP000076632">
    <property type="component" value="Unassembled WGS sequence"/>
</dbReference>
<dbReference type="PANTHER" id="PTHR11066">
    <property type="entry name" value="ACYL-COA THIOESTERASE"/>
    <property type="match status" value="1"/>
</dbReference>
<dbReference type="InParanoid" id="A0A165JX29"/>
<dbReference type="RefSeq" id="XP_018192286.1">
    <property type="nucleotide sequence ID" value="XM_018331638.1"/>
</dbReference>
<dbReference type="GO" id="GO:0047617">
    <property type="term" value="F:fatty acyl-CoA hydrolase activity"/>
    <property type="evidence" value="ECO:0007669"/>
    <property type="project" value="InterPro"/>
</dbReference>
<dbReference type="CDD" id="cd03445">
    <property type="entry name" value="Thioesterase_II_repeat2"/>
    <property type="match status" value="1"/>
</dbReference>
<dbReference type="OrthoDB" id="68328at2759"/>
<dbReference type="Pfam" id="PF13622">
    <property type="entry name" value="4HBT_3"/>
    <property type="match status" value="1"/>
</dbReference>
<keyword evidence="5" id="KW-0413">Isomerase</keyword>
<dbReference type="InterPro" id="IPR049449">
    <property type="entry name" value="TesB_ACOT8-like_N"/>
</dbReference>
<dbReference type="EMBL" id="KV407454">
    <property type="protein sequence ID" value="KZF26731.1"/>
    <property type="molecule type" value="Genomic_DNA"/>
</dbReference>